<dbReference type="PANTHER" id="PTHR10629">
    <property type="entry name" value="CYTOSINE-SPECIFIC METHYLTRANSFERASE"/>
    <property type="match status" value="1"/>
</dbReference>
<evidence type="ECO:0000256" key="3">
    <source>
        <dbReference type="ARBA" id="ARBA00022679"/>
    </source>
</evidence>
<proteinExistence type="predicted"/>
<dbReference type="PANTHER" id="PTHR10629:SF52">
    <property type="entry name" value="DNA (CYTOSINE-5)-METHYLTRANSFERASE 1"/>
    <property type="match status" value="1"/>
</dbReference>
<dbReference type="RefSeq" id="WP_313763573.1">
    <property type="nucleotide sequence ID" value="NZ_BAAAVH010000113.1"/>
</dbReference>
<sequence length="482" mass="53323">MITLTDLFCGAGGSSTGATKIPGVQVRMAANHARKAVNTHQANHPDADHDCADISQVVPTRYPATDILWASPECTNHSRAKGRRRGHGEFNDGLFATDGTDEAAIRSRATMWDVPRFAEAHRYPIIIVENVPDARWWGPDDMPGGTFDAWLAVMRSWGYEHRIIYLDSAHAQAYGPGSRSRRPRMYVKFWLKGHRAPDFEKWLRPYGDCPMHGRLQLIQAWKHTKMSSPDRPWGVYGKSGQYLYRCPRVECRNAIVEPAVRSAAEAIDWSLPAQVIGDRSRALKPNTMRRIREGFDRFARPLLVPTEGREGKTADPADRPLRTVTTRNETGLAVPPYMVELRGGGSSHRSAAAPMSTVTAGGNHHGLVTAPDLLVPYYTNGNAQLAAEPMATVTTVERHSLLVGGRVAAVEECRFRMIEPHEYARAMEFPDDYVFIGETAGKPPTKRQWVEMVGNAVTPNVARDLVAMAVEALTGEAIEPAA</sequence>
<evidence type="ECO:0000313" key="7">
    <source>
        <dbReference type="Proteomes" id="UP001596067"/>
    </source>
</evidence>
<accession>A0ABW1F291</accession>
<gene>
    <name evidence="6" type="ORF">ACFP0N_26440</name>
</gene>
<evidence type="ECO:0000256" key="5">
    <source>
        <dbReference type="ARBA" id="ARBA00022747"/>
    </source>
</evidence>
<keyword evidence="2 6" id="KW-0489">Methyltransferase</keyword>
<protein>
    <recommendedName>
        <fullName evidence="1">DNA (cytosine-5-)-methyltransferase</fullName>
        <ecNumber evidence="1">2.1.1.37</ecNumber>
    </recommendedName>
</protein>
<dbReference type="InterPro" id="IPR001525">
    <property type="entry name" value="C5_MeTfrase"/>
</dbReference>
<keyword evidence="5" id="KW-0680">Restriction system</keyword>
<keyword evidence="7" id="KW-1185">Reference proteome</keyword>
<dbReference type="Gene3D" id="3.90.120.10">
    <property type="entry name" value="DNA Methylase, subunit A, domain 2"/>
    <property type="match status" value="1"/>
</dbReference>
<reference evidence="7" key="1">
    <citation type="journal article" date="2019" name="Int. J. Syst. Evol. Microbiol.">
        <title>The Global Catalogue of Microorganisms (GCM) 10K type strain sequencing project: providing services to taxonomists for standard genome sequencing and annotation.</title>
        <authorList>
            <consortium name="The Broad Institute Genomics Platform"/>
            <consortium name="The Broad Institute Genome Sequencing Center for Infectious Disease"/>
            <person name="Wu L."/>
            <person name="Ma J."/>
        </authorList>
    </citation>
    <scope>NUCLEOTIDE SEQUENCE [LARGE SCALE GENOMIC DNA]</scope>
    <source>
        <strain evidence="7">CGMCC 4.1469</strain>
    </source>
</reference>
<dbReference type="InterPro" id="IPR050390">
    <property type="entry name" value="C5-Methyltransferase"/>
</dbReference>
<dbReference type="Proteomes" id="UP001596067">
    <property type="component" value="Unassembled WGS sequence"/>
</dbReference>
<keyword evidence="3" id="KW-0808">Transferase</keyword>
<dbReference type="EMBL" id="JBHSOD010000041">
    <property type="protein sequence ID" value="MFC5888511.1"/>
    <property type="molecule type" value="Genomic_DNA"/>
</dbReference>
<evidence type="ECO:0000256" key="2">
    <source>
        <dbReference type="ARBA" id="ARBA00022603"/>
    </source>
</evidence>
<dbReference type="Pfam" id="PF00145">
    <property type="entry name" value="DNA_methylase"/>
    <property type="match status" value="2"/>
</dbReference>
<dbReference type="EC" id="2.1.1.37" evidence="1"/>
<dbReference type="GO" id="GO:0032259">
    <property type="term" value="P:methylation"/>
    <property type="evidence" value="ECO:0007669"/>
    <property type="project" value="UniProtKB-KW"/>
</dbReference>
<dbReference type="Gene3D" id="3.40.50.150">
    <property type="entry name" value="Vaccinia Virus protein VP39"/>
    <property type="match status" value="1"/>
</dbReference>
<name>A0ABW1F291_9ACTN</name>
<dbReference type="GO" id="GO:0008168">
    <property type="term" value="F:methyltransferase activity"/>
    <property type="evidence" value="ECO:0007669"/>
    <property type="project" value="UniProtKB-KW"/>
</dbReference>
<evidence type="ECO:0000256" key="1">
    <source>
        <dbReference type="ARBA" id="ARBA00011975"/>
    </source>
</evidence>
<evidence type="ECO:0000256" key="4">
    <source>
        <dbReference type="ARBA" id="ARBA00022691"/>
    </source>
</evidence>
<organism evidence="6 7">
    <name type="scientific">Kitasatospora aburaviensis</name>
    <dbReference type="NCBI Taxonomy" id="67265"/>
    <lineage>
        <taxon>Bacteria</taxon>
        <taxon>Bacillati</taxon>
        <taxon>Actinomycetota</taxon>
        <taxon>Actinomycetes</taxon>
        <taxon>Kitasatosporales</taxon>
        <taxon>Streptomycetaceae</taxon>
        <taxon>Kitasatospora</taxon>
    </lineage>
</organism>
<keyword evidence="4" id="KW-0949">S-adenosyl-L-methionine</keyword>
<dbReference type="InterPro" id="IPR029063">
    <property type="entry name" value="SAM-dependent_MTases_sf"/>
</dbReference>
<dbReference type="SUPFAM" id="SSF53335">
    <property type="entry name" value="S-adenosyl-L-methionine-dependent methyltransferases"/>
    <property type="match status" value="1"/>
</dbReference>
<evidence type="ECO:0000313" key="6">
    <source>
        <dbReference type="EMBL" id="MFC5888511.1"/>
    </source>
</evidence>
<comment type="caution">
    <text evidence="6">The sequence shown here is derived from an EMBL/GenBank/DDBJ whole genome shotgun (WGS) entry which is preliminary data.</text>
</comment>